<name>A0A4Z2I5Q6_9TELE</name>
<gene>
    <name evidence="2" type="ORF">EYF80_016636</name>
</gene>
<dbReference type="Proteomes" id="UP000314294">
    <property type="component" value="Unassembled WGS sequence"/>
</dbReference>
<protein>
    <submittedName>
        <fullName evidence="2">Uncharacterized protein</fullName>
    </submittedName>
</protein>
<evidence type="ECO:0000313" key="2">
    <source>
        <dbReference type="EMBL" id="TNN73150.1"/>
    </source>
</evidence>
<feature type="region of interest" description="Disordered" evidence="1">
    <location>
        <begin position="44"/>
        <end position="66"/>
    </location>
</feature>
<evidence type="ECO:0000256" key="1">
    <source>
        <dbReference type="SAM" id="MobiDB-lite"/>
    </source>
</evidence>
<dbReference type="AlphaFoldDB" id="A0A4Z2I5Q6"/>
<comment type="caution">
    <text evidence="2">The sequence shown here is derived from an EMBL/GenBank/DDBJ whole genome shotgun (WGS) entry which is preliminary data.</text>
</comment>
<keyword evidence="3" id="KW-1185">Reference proteome</keyword>
<evidence type="ECO:0000313" key="3">
    <source>
        <dbReference type="Proteomes" id="UP000314294"/>
    </source>
</evidence>
<proteinExistence type="predicted"/>
<sequence length="66" mass="7327">MMGGFWRVLPERSLEGCEHNRELELVYGDCCDVTIPFPSRSWTAGLQGATASGDTRPRELSSREPA</sequence>
<reference evidence="2 3" key="1">
    <citation type="submission" date="2019-03" db="EMBL/GenBank/DDBJ databases">
        <title>First draft genome of Liparis tanakae, snailfish: a comprehensive survey of snailfish specific genes.</title>
        <authorList>
            <person name="Kim W."/>
            <person name="Song I."/>
            <person name="Jeong J.-H."/>
            <person name="Kim D."/>
            <person name="Kim S."/>
            <person name="Ryu S."/>
            <person name="Song J.Y."/>
            <person name="Lee S.K."/>
        </authorList>
    </citation>
    <scope>NUCLEOTIDE SEQUENCE [LARGE SCALE GENOMIC DNA]</scope>
    <source>
        <tissue evidence="2">Muscle</tissue>
    </source>
</reference>
<dbReference type="EMBL" id="SRLO01000128">
    <property type="protein sequence ID" value="TNN73150.1"/>
    <property type="molecule type" value="Genomic_DNA"/>
</dbReference>
<organism evidence="2 3">
    <name type="scientific">Liparis tanakae</name>
    <name type="common">Tanaka's snailfish</name>
    <dbReference type="NCBI Taxonomy" id="230148"/>
    <lineage>
        <taxon>Eukaryota</taxon>
        <taxon>Metazoa</taxon>
        <taxon>Chordata</taxon>
        <taxon>Craniata</taxon>
        <taxon>Vertebrata</taxon>
        <taxon>Euteleostomi</taxon>
        <taxon>Actinopterygii</taxon>
        <taxon>Neopterygii</taxon>
        <taxon>Teleostei</taxon>
        <taxon>Neoteleostei</taxon>
        <taxon>Acanthomorphata</taxon>
        <taxon>Eupercaria</taxon>
        <taxon>Perciformes</taxon>
        <taxon>Cottioidei</taxon>
        <taxon>Cottales</taxon>
        <taxon>Liparidae</taxon>
        <taxon>Liparis</taxon>
    </lineage>
</organism>
<accession>A0A4Z2I5Q6</accession>
<feature type="compositionally biased region" description="Basic and acidic residues" evidence="1">
    <location>
        <begin position="55"/>
        <end position="66"/>
    </location>
</feature>
<feature type="compositionally biased region" description="Polar residues" evidence="1">
    <location>
        <begin position="44"/>
        <end position="53"/>
    </location>
</feature>